<evidence type="ECO:0000256" key="1">
    <source>
        <dbReference type="SAM" id="MobiDB-lite"/>
    </source>
</evidence>
<dbReference type="CDD" id="cd13402">
    <property type="entry name" value="LT_TF-like"/>
    <property type="match status" value="1"/>
</dbReference>
<organism evidence="2 3">
    <name type="scientific">Loigolactobacillus coryniformis subsp. coryniformis KCTC 3167 = DSM 20001</name>
    <dbReference type="NCBI Taxonomy" id="913848"/>
    <lineage>
        <taxon>Bacteria</taxon>
        <taxon>Bacillati</taxon>
        <taxon>Bacillota</taxon>
        <taxon>Bacilli</taxon>
        <taxon>Lactobacillales</taxon>
        <taxon>Lactobacillaceae</taxon>
        <taxon>Loigolactobacillus</taxon>
    </lineage>
</organism>
<dbReference type="AlphaFoldDB" id="A0A0R1EYP0"/>
<dbReference type="PATRIC" id="fig|913848.6.peg.2204"/>
<dbReference type="SUPFAM" id="SSF53955">
    <property type="entry name" value="Lysozyme-like"/>
    <property type="match status" value="1"/>
</dbReference>
<gene>
    <name evidence="2" type="ORF">FD22_GL002157</name>
</gene>
<reference evidence="2 3" key="1">
    <citation type="journal article" date="2015" name="Genome Announc.">
        <title>Expanding the biotechnology potential of lactobacilli through comparative genomics of 213 strains and associated genera.</title>
        <authorList>
            <person name="Sun Z."/>
            <person name="Harris H.M."/>
            <person name="McCann A."/>
            <person name="Guo C."/>
            <person name="Argimon S."/>
            <person name="Zhang W."/>
            <person name="Yang X."/>
            <person name="Jeffery I.B."/>
            <person name="Cooney J.C."/>
            <person name="Kagawa T.F."/>
            <person name="Liu W."/>
            <person name="Song Y."/>
            <person name="Salvetti E."/>
            <person name="Wrobel A."/>
            <person name="Rasinkangas P."/>
            <person name="Parkhill J."/>
            <person name="Rea M.C."/>
            <person name="O'Sullivan O."/>
            <person name="Ritari J."/>
            <person name="Douillard F.P."/>
            <person name="Paul Ross R."/>
            <person name="Yang R."/>
            <person name="Briner A.E."/>
            <person name="Felis G.E."/>
            <person name="de Vos W.M."/>
            <person name="Barrangou R."/>
            <person name="Klaenhammer T.R."/>
            <person name="Caufield P.W."/>
            <person name="Cui Y."/>
            <person name="Zhang H."/>
            <person name="O'Toole P.W."/>
        </authorList>
    </citation>
    <scope>NUCLEOTIDE SEQUENCE [LARGE SCALE GENOMIC DNA]</scope>
    <source>
        <strain evidence="2 3">DSM 20001</strain>
    </source>
</reference>
<name>A0A0R1EYP0_9LACO</name>
<feature type="region of interest" description="Disordered" evidence="1">
    <location>
        <begin position="1"/>
        <end position="24"/>
    </location>
</feature>
<dbReference type="EMBL" id="AZCN01000069">
    <property type="protein sequence ID" value="KRK14732.1"/>
    <property type="molecule type" value="Genomic_DNA"/>
</dbReference>
<protein>
    <submittedName>
        <fullName evidence="2">Lytic transglycosylase, catalytic</fullName>
    </submittedName>
</protein>
<evidence type="ECO:0000313" key="3">
    <source>
        <dbReference type="Proteomes" id="UP000051181"/>
    </source>
</evidence>
<dbReference type="RefSeq" id="WP_056943312.1">
    <property type="nucleotide sequence ID" value="NZ_AZCN01000069.1"/>
</dbReference>
<dbReference type="Proteomes" id="UP000051181">
    <property type="component" value="Unassembled WGS sequence"/>
</dbReference>
<dbReference type="GeneID" id="65917588"/>
<proteinExistence type="predicted"/>
<evidence type="ECO:0000313" key="2">
    <source>
        <dbReference type="EMBL" id="KRK14732.1"/>
    </source>
</evidence>
<dbReference type="InterPro" id="IPR023346">
    <property type="entry name" value="Lysozyme-like_dom_sf"/>
</dbReference>
<sequence>MSTSLGGKKTGSHQSANVTRTLPSGYFHANGTNGKLATDQPAVVGDGGKEELIDYGNGQIGLSPSIPTFTMLPAGAQVFSGDDTDKVRPIMQSLGVPMFANGSGGSIIDWIKKLFGDAMKFIEHPIDNWKKLVDNTYDMTPFGADTSTIGSSGKEFEKKQTNWLNVLKKKVDAEAVSGPAGAGAQRWASIVKKVGDAMGQNPTAGEISRIINVIDHESSGNPSITQGIWDINMANGTPARGLLQFVPSTFASYMVPGHTNILSGEDQIYAMFNDTNWRSDVKTGGWGPTGGRRLALGQHITKETPALIGDNPQHDEFVINGYAGNAGTLTSELLTQMAQVNPAALQQVKLPKTMFASAEAISGYQPSAQMFSQSGTTNNGSSNDLTATTHALVDGLQKAQGKIEIHLDGYVEQIVYPLVKQLLGRDQLATINRLGGIH</sequence>
<accession>A0A0R1EYP0</accession>
<comment type="caution">
    <text evidence="2">The sequence shown here is derived from an EMBL/GenBank/DDBJ whole genome shotgun (WGS) entry which is preliminary data.</text>
</comment>
<feature type="compositionally biased region" description="Polar residues" evidence="1">
    <location>
        <begin position="12"/>
        <end position="22"/>
    </location>
</feature>
<dbReference type="eggNOG" id="COG3953">
    <property type="taxonomic scope" value="Bacteria"/>
</dbReference>